<comment type="caution">
    <text evidence="3">The sequence shown here is derived from an EMBL/GenBank/DDBJ whole genome shotgun (WGS) entry which is preliminary data.</text>
</comment>
<dbReference type="EMBL" id="JAGUCO010000021">
    <property type="protein sequence ID" value="MBS2100328.1"/>
    <property type="molecule type" value="Genomic_DNA"/>
</dbReference>
<sequence length="451" mass="50978">MKITTLLITALLLSTATFAQKGVEDGSKFGHGEDSIRCMENLSLYSEYYKQKNFKEAFPYWEIAFNECPVSTSRLYSDGEKMVQTMLKKEKDATKKEELYQLLMKVYDQRIQYFGDHSRYPTSYINGKKAVAMLTFKRDDSEVVKEAQALLKSSVAERKTKTQAAVLLSYMVSTINTYKLGATSGEELVNTYLEVSNILEKQQDATSKQAIKDKLGELKNQVEGLFAQSGAADCETLASIFGPQLPDHTEDLDWLKRVNRLLARGDCTESDLFYKSSEHLHNIEPSSSSAFGLMQMYLKTNDLEKAIQYGKEAVELEEDTNTKAKYHNYLSIIYLSQKQFAAVRAEANKAIALRPDWGEPYMMIGKAYAAAANNFGSDEFEHKTAYWAAVDQFIKAKSVDAESAAKANDLIVMYSQYFPGNEEIFFRNLKEGEAYKLGGWINAQTTVRAKK</sequence>
<feature type="repeat" description="TPR" evidence="1">
    <location>
        <begin position="287"/>
        <end position="320"/>
    </location>
</feature>
<accession>A0ABS5JZN5</accession>
<dbReference type="SUPFAM" id="SSF48452">
    <property type="entry name" value="TPR-like"/>
    <property type="match status" value="1"/>
</dbReference>
<proteinExistence type="predicted"/>
<evidence type="ECO:0000256" key="2">
    <source>
        <dbReference type="SAM" id="SignalP"/>
    </source>
</evidence>
<dbReference type="InterPro" id="IPR019734">
    <property type="entry name" value="TPR_rpt"/>
</dbReference>
<evidence type="ECO:0000313" key="3">
    <source>
        <dbReference type="EMBL" id="MBS2100328.1"/>
    </source>
</evidence>
<keyword evidence="4" id="KW-1185">Reference proteome</keyword>
<evidence type="ECO:0000256" key="1">
    <source>
        <dbReference type="PROSITE-ProRule" id="PRU00339"/>
    </source>
</evidence>
<dbReference type="Gene3D" id="1.25.40.10">
    <property type="entry name" value="Tetratricopeptide repeat domain"/>
    <property type="match status" value="1"/>
</dbReference>
<feature type="chain" id="PRO_5047251786" evidence="2">
    <location>
        <begin position="20"/>
        <end position="451"/>
    </location>
</feature>
<feature type="signal peptide" evidence="2">
    <location>
        <begin position="1"/>
        <end position="19"/>
    </location>
</feature>
<dbReference type="Proteomes" id="UP000708576">
    <property type="component" value="Unassembled WGS sequence"/>
</dbReference>
<keyword evidence="1" id="KW-0802">TPR repeat</keyword>
<organism evidence="3 4">
    <name type="scientific">Carboxylicivirga linearis</name>
    <dbReference type="NCBI Taxonomy" id="1628157"/>
    <lineage>
        <taxon>Bacteria</taxon>
        <taxon>Pseudomonadati</taxon>
        <taxon>Bacteroidota</taxon>
        <taxon>Bacteroidia</taxon>
        <taxon>Marinilabiliales</taxon>
        <taxon>Marinilabiliaceae</taxon>
        <taxon>Carboxylicivirga</taxon>
    </lineage>
</organism>
<dbReference type="PROSITE" id="PS50005">
    <property type="entry name" value="TPR"/>
    <property type="match status" value="1"/>
</dbReference>
<dbReference type="InterPro" id="IPR011990">
    <property type="entry name" value="TPR-like_helical_dom_sf"/>
</dbReference>
<name>A0ABS5JZN5_9BACT</name>
<gene>
    <name evidence="3" type="ORF">KEM10_18735</name>
</gene>
<keyword evidence="2" id="KW-0732">Signal</keyword>
<evidence type="ECO:0000313" key="4">
    <source>
        <dbReference type="Proteomes" id="UP000708576"/>
    </source>
</evidence>
<reference evidence="3 4" key="1">
    <citation type="journal article" date="2015" name="Int. J. Syst. Evol. Microbiol.">
        <title>Carboxylicivirga linearis sp. nov., isolated from a sea cucumber culture pond.</title>
        <authorList>
            <person name="Wang F.Q."/>
            <person name="Zhou Y.X."/>
            <person name="Lin X.Z."/>
            <person name="Chen G.J."/>
            <person name="Du Z.J."/>
        </authorList>
    </citation>
    <scope>NUCLEOTIDE SEQUENCE [LARGE SCALE GENOMIC DNA]</scope>
    <source>
        <strain evidence="3 4">FB218</strain>
    </source>
</reference>
<protein>
    <submittedName>
        <fullName evidence="3">Tetratricopeptide repeat protein</fullName>
    </submittedName>
</protein>